<evidence type="ECO:0000313" key="1">
    <source>
        <dbReference type="EMBL" id="OAA31825.1"/>
    </source>
</evidence>
<dbReference type="AlphaFoldDB" id="A0A176K3D4"/>
<comment type="caution">
    <text evidence="1">The sequence shown here is derived from an EMBL/GenBank/DDBJ whole genome shotgun (WGS) entry which is preliminary data.</text>
</comment>
<sequence length="423" mass="47705">MIKRIIFIALVVILPLLLLGGTVVAYLPCIIDWNTGSFTQNVVLFAKRPTELPIASESRFLYGEINVGARQLGIMLLDGPAPTLWVDANNNGSFIDDGPAECYLRKTKGTQDIYFWKKKVTICYDVDGKEHSNDVLLRFVGTKFGFFGKYTLSYWFSSHREGMLEVSGNIYKVILFTKRTDGDYSVLDDIHFGIDLNLDGKINPSVPSPEVYSAEEVIPIGDENYRILSISPDGAKVVLEAVDEAATFKPFLEVGCKAPAFTVKDLLGREVSIPSTDTKATILVLSSYKPCEISSKNEGNCCNNAFTDTNKARLYQLLHIDYYLKEFYVSSIRIIWLLTGKEYDGLCSENMKWLYVVNDRDMLSLYGYPAAERIFVIDEDGVIRATDEYWIDEKSWLSDYPQGGQLMLTFDDIKAILKDILLQ</sequence>
<dbReference type="OrthoDB" id="48218at2"/>
<dbReference type="Proteomes" id="UP000077339">
    <property type="component" value="Unassembled WGS sequence"/>
</dbReference>
<accession>A0A176K3D4</accession>
<keyword evidence="2" id="KW-1185">Reference proteome</keyword>
<dbReference type="RefSeq" id="WP_068345453.1">
    <property type="nucleotide sequence ID" value="NZ_JFHK01000002.1"/>
</dbReference>
<proteinExistence type="predicted"/>
<protein>
    <recommendedName>
        <fullName evidence="3">Thioredoxin domain-containing protein</fullName>
    </recommendedName>
</protein>
<reference evidence="1 2" key="1">
    <citation type="submission" date="2014-02" db="EMBL/GenBank/DDBJ databases">
        <title>Kosmotoga genome sequencing.</title>
        <authorList>
            <person name="Pollo S.M."/>
            <person name="Charchuk R."/>
            <person name="Nesbo C.L."/>
        </authorList>
    </citation>
    <scope>NUCLEOTIDE SEQUENCE [LARGE SCALE GENOMIC DNA]</scope>
    <source>
        <strain evidence="1 2">S304</strain>
    </source>
</reference>
<evidence type="ECO:0008006" key="3">
    <source>
        <dbReference type="Google" id="ProtNLM"/>
    </source>
</evidence>
<name>A0A176K3D4_9BACT</name>
<organism evidence="1 2">
    <name type="scientific">Kosmotoga arenicorallina S304</name>
    <dbReference type="NCBI Taxonomy" id="1453497"/>
    <lineage>
        <taxon>Bacteria</taxon>
        <taxon>Thermotogati</taxon>
        <taxon>Thermotogota</taxon>
        <taxon>Thermotogae</taxon>
        <taxon>Kosmotogales</taxon>
        <taxon>Kosmotogaceae</taxon>
        <taxon>Kosmotoga</taxon>
    </lineage>
</organism>
<gene>
    <name evidence="1" type="ORF">AT15_03065</name>
</gene>
<dbReference type="EMBL" id="JFHK01000002">
    <property type="protein sequence ID" value="OAA31825.1"/>
    <property type="molecule type" value="Genomic_DNA"/>
</dbReference>
<evidence type="ECO:0000313" key="2">
    <source>
        <dbReference type="Proteomes" id="UP000077339"/>
    </source>
</evidence>
<dbReference type="PATRIC" id="fig|1453497.3.peg.609"/>